<keyword evidence="5" id="KW-0808">Transferase</keyword>
<dbReference type="PROSITE" id="PS00455">
    <property type="entry name" value="AMP_BINDING"/>
    <property type="match status" value="2"/>
</dbReference>
<dbReference type="NCBIfam" id="TIGR01733">
    <property type="entry name" value="AA-adenyl-dom"/>
    <property type="match status" value="2"/>
</dbReference>
<evidence type="ECO:0000256" key="4">
    <source>
        <dbReference type="ARBA" id="ARBA00022553"/>
    </source>
</evidence>
<dbReference type="SUPFAM" id="SSF53901">
    <property type="entry name" value="Thiolase-like"/>
    <property type="match status" value="1"/>
</dbReference>
<dbReference type="FunFam" id="3.30.300.30:FF:000010">
    <property type="entry name" value="Enterobactin synthetase component F"/>
    <property type="match status" value="1"/>
</dbReference>
<dbReference type="InterPro" id="IPR020845">
    <property type="entry name" value="AMP-binding_CS"/>
</dbReference>
<dbReference type="CDD" id="cd05930">
    <property type="entry name" value="A_NRPS"/>
    <property type="match status" value="2"/>
</dbReference>
<dbReference type="PANTHER" id="PTHR45527:SF1">
    <property type="entry name" value="FATTY ACID SYNTHASE"/>
    <property type="match status" value="1"/>
</dbReference>
<dbReference type="GO" id="GO:0017000">
    <property type="term" value="P:antibiotic biosynthetic process"/>
    <property type="evidence" value="ECO:0007669"/>
    <property type="project" value="UniProtKB-KW"/>
</dbReference>
<dbReference type="SMART" id="SM00822">
    <property type="entry name" value="PKS_KR"/>
    <property type="match status" value="1"/>
</dbReference>
<dbReference type="Gene3D" id="3.30.559.30">
    <property type="entry name" value="Nonribosomal peptide synthetase, condensation domain"/>
    <property type="match status" value="2"/>
</dbReference>
<accession>A0A6S6QZT2</accession>
<gene>
    <name evidence="8" type="ORF">acsn021_37430</name>
</gene>
<dbReference type="FunFam" id="3.40.50.12780:FF:000012">
    <property type="entry name" value="Non-ribosomal peptide synthetase"/>
    <property type="match status" value="2"/>
</dbReference>
<dbReference type="CDD" id="cd08953">
    <property type="entry name" value="KR_2_SDR_x"/>
    <property type="match status" value="1"/>
</dbReference>
<dbReference type="Gene3D" id="3.30.559.10">
    <property type="entry name" value="Chloramphenicol acetyltransferase-like domain"/>
    <property type="match status" value="2"/>
</dbReference>
<dbReference type="PROSITE" id="PS00606">
    <property type="entry name" value="KS3_1"/>
    <property type="match status" value="1"/>
</dbReference>
<evidence type="ECO:0000256" key="2">
    <source>
        <dbReference type="ARBA" id="ARBA00006432"/>
    </source>
</evidence>
<evidence type="ECO:0000256" key="6">
    <source>
        <dbReference type="ARBA" id="ARBA00023194"/>
    </source>
</evidence>
<dbReference type="Pfam" id="PF21394">
    <property type="entry name" value="Beta-ketacyl_N"/>
    <property type="match status" value="1"/>
</dbReference>
<dbReference type="Gene3D" id="1.10.1240.100">
    <property type="match status" value="1"/>
</dbReference>
<dbReference type="InterPro" id="IPR036291">
    <property type="entry name" value="NAD(P)-bd_dom_sf"/>
</dbReference>
<evidence type="ECO:0000313" key="9">
    <source>
        <dbReference type="Proteomes" id="UP000515561"/>
    </source>
</evidence>
<organism evidence="8 9">
    <name type="scientific">Anaerocolumna cellulosilytica</name>
    <dbReference type="NCBI Taxonomy" id="433286"/>
    <lineage>
        <taxon>Bacteria</taxon>
        <taxon>Bacillati</taxon>
        <taxon>Bacillota</taxon>
        <taxon>Clostridia</taxon>
        <taxon>Lachnospirales</taxon>
        <taxon>Lachnospiraceae</taxon>
        <taxon>Anaerocolumna</taxon>
    </lineage>
</organism>
<dbReference type="InterPro" id="IPR018201">
    <property type="entry name" value="Ketoacyl_synth_AS"/>
</dbReference>
<dbReference type="InterPro" id="IPR036736">
    <property type="entry name" value="ACP-like_sf"/>
</dbReference>
<dbReference type="InterPro" id="IPR000873">
    <property type="entry name" value="AMP-dep_synth/lig_dom"/>
</dbReference>
<dbReference type="PANTHER" id="PTHR45527">
    <property type="entry name" value="NONRIBOSOMAL PEPTIDE SYNTHETASE"/>
    <property type="match status" value="1"/>
</dbReference>
<dbReference type="NCBIfam" id="NF003417">
    <property type="entry name" value="PRK04813.1"/>
    <property type="match status" value="2"/>
</dbReference>
<evidence type="ECO:0000256" key="3">
    <source>
        <dbReference type="ARBA" id="ARBA00022450"/>
    </source>
</evidence>
<dbReference type="Pfam" id="PF08659">
    <property type="entry name" value="KR"/>
    <property type="match status" value="1"/>
</dbReference>
<dbReference type="PROSITE" id="PS00012">
    <property type="entry name" value="PHOSPHOPANTETHEINE"/>
    <property type="match status" value="2"/>
</dbReference>
<dbReference type="PROSITE" id="PS52004">
    <property type="entry name" value="KS3_2"/>
    <property type="match status" value="1"/>
</dbReference>
<dbReference type="InterPro" id="IPR010071">
    <property type="entry name" value="AA_adenyl_dom"/>
</dbReference>
<dbReference type="GO" id="GO:0004315">
    <property type="term" value="F:3-oxoacyl-[acyl-carrier-protein] synthase activity"/>
    <property type="evidence" value="ECO:0007669"/>
    <property type="project" value="InterPro"/>
</dbReference>
<keyword evidence="4" id="KW-0597">Phosphoprotein</keyword>
<dbReference type="Pfam" id="PF13193">
    <property type="entry name" value="AMP-binding_C"/>
    <property type="match status" value="1"/>
</dbReference>
<dbReference type="PROSITE" id="PS50075">
    <property type="entry name" value="CARRIER"/>
    <property type="match status" value="3"/>
</dbReference>
<dbReference type="InterPro" id="IPR009081">
    <property type="entry name" value="PP-bd_ACP"/>
</dbReference>
<proteinExistence type="inferred from homology"/>
<comment type="similarity">
    <text evidence="2">Belongs to the ATP-dependent AMP-binding enzyme family.</text>
</comment>
<comment type="similarity">
    <text evidence="7">In the C-terminal section; belongs to the NRP synthetase family.</text>
</comment>
<dbReference type="KEGG" id="acel:acsn021_37430"/>
<keyword evidence="3" id="KW-0596">Phosphopantetheine</keyword>
<dbReference type="Pfam" id="PF02801">
    <property type="entry name" value="Ketoacyl-synt_C"/>
    <property type="match status" value="1"/>
</dbReference>
<dbReference type="CDD" id="cd19531">
    <property type="entry name" value="LCL_NRPS-like"/>
    <property type="match status" value="1"/>
</dbReference>
<dbReference type="Proteomes" id="UP000515561">
    <property type="component" value="Chromosome"/>
</dbReference>
<dbReference type="SUPFAM" id="SSF47336">
    <property type="entry name" value="ACP-like"/>
    <property type="match status" value="3"/>
</dbReference>
<dbReference type="InterPro" id="IPR020841">
    <property type="entry name" value="PKS_Beta-ketoAc_synthase_dom"/>
</dbReference>
<dbReference type="GO" id="GO:0006633">
    <property type="term" value="P:fatty acid biosynthetic process"/>
    <property type="evidence" value="ECO:0007669"/>
    <property type="project" value="InterPro"/>
</dbReference>
<reference evidence="8 9" key="1">
    <citation type="journal article" date="2016" name="Int. J. Syst. Evol. Microbiol.">
        <title>Descriptions of Anaerotaenia torta gen. nov., sp. nov. and Anaerocolumna cellulosilytica gen. nov., sp. nov. isolated from a methanogenic reactor of cattle waste.</title>
        <authorList>
            <person name="Uek A."/>
            <person name="Ohtaki Y."/>
            <person name="Kaku N."/>
            <person name="Ueki K."/>
        </authorList>
    </citation>
    <scope>NUCLEOTIDE SEQUENCE [LARGE SCALE GENOMIC DNA]</scope>
    <source>
        <strain evidence="8 9">SN021</strain>
    </source>
</reference>
<dbReference type="RefSeq" id="WP_184091614.1">
    <property type="nucleotide sequence ID" value="NZ_AP023367.1"/>
</dbReference>
<dbReference type="InterPro" id="IPR006162">
    <property type="entry name" value="Ppantetheine_attach_site"/>
</dbReference>
<dbReference type="InterPro" id="IPR049490">
    <property type="entry name" value="C883_1060-like_KR_N"/>
</dbReference>
<evidence type="ECO:0000256" key="7">
    <source>
        <dbReference type="ARBA" id="ARBA00029443"/>
    </source>
</evidence>
<dbReference type="SUPFAM" id="SSF56801">
    <property type="entry name" value="Acetyl-CoA synthetase-like"/>
    <property type="match status" value="2"/>
</dbReference>
<dbReference type="InterPro" id="IPR001242">
    <property type="entry name" value="Condensation_dom"/>
</dbReference>
<protein>
    <submittedName>
        <fullName evidence="8">Uncharacterized protein</fullName>
    </submittedName>
</protein>
<dbReference type="EMBL" id="AP023367">
    <property type="protein sequence ID" value="BCJ96174.1"/>
    <property type="molecule type" value="Genomic_DNA"/>
</dbReference>
<evidence type="ECO:0000256" key="1">
    <source>
        <dbReference type="ARBA" id="ARBA00001957"/>
    </source>
</evidence>
<dbReference type="SUPFAM" id="SSF52777">
    <property type="entry name" value="CoA-dependent acyltransferases"/>
    <property type="match status" value="4"/>
</dbReference>
<dbReference type="GO" id="GO:0005829">
    <property type="term" value="C:cytosol"/>
    <property type="evidence" value="ECO:0007669"/>
    <property type="project" value="TreeGrafter"/>
</dbReference>
<comment type="cofactor">
    <cofactor evidence="1">
        <name>pantetheine 4'-phosphate</name>
        <dbReference type="ChEBI" id="CHEBI:47942"/>
    </cofactor>
</comment>
<sequence>MGKSNEKLNKNNIENILSLSPMQEGMLFYYLLNKELDCYMEQLQIEVTGKMNVELFEKAWNIVVQTNEVLRTVFRWENLSKPIQVVLKSHKVKVLFKDISEYQNLENAVIDIVEMDRKELFDLIEVPFRITLCKLNDSSHRVIITNHHILYDGWSNGIIMKEFFETYNALVNQKSVVPVLKTKFHEYIKWIGNINKNEQRDYWKEYLKDFEPKKIWERSISKEGMDNKKISSYMFDFTAELVNTVNNFARFNDITIASFLYSAWGVLLLQYGNENDVTFGTTVSVRPSDISGIENVVGLCINTVPLRMKADGSENILDFLSKINSSLQERKEYEVTPLTDIMTFKGIKSGDELFQSIFVIENYPLSSSIFNQDGILNVESFTNFGRSHYDITVIAKTFDNIISLEIQYNSFLFKESFVEKMAKHYKIIFEELIAKSGNTLSSLNMLSQREKDEILLEFNNTECNFESGICVHEYFEKRVVEHPDKIAVIDGTRAFTYHELNERANQLARLILRKNSITPDTSIGIITFPSMEMIIGILAVLKAGGAYVPIDPGSPADRNAYILQDSDATMLLISSDITKIDYWDGDVLYIDGEVTGESGQNLGRTSAANNLAYIIYTSGSTGHPKGVMIEHKSVVNILLDLENRYPVLENDTYLLKTTYTFDVSVTEIMGWFMGRGRLAVLESGHEKDPIKIIDAIEAYNVTHINIVPSMFKYFLEYIEQNKKAVKRISSLKYIISAGEALPADLVNQFKKLHSNISLENLYGPTEATIYATHYSLKDFNGGAIVPIGKPMSNLHTYIVDRHNRLQPIGVPGELCLSGVGISRGYVNREQLTKEKFVSNLFIKELENKANISYDASYEKIYRTGDLARWMPDGNIEYLGRNDFQIKIRGFRIEIEEIEYKLFNYEKISAAIVTPQISPEGSAYLCAYYTATSKVTDNEIINYLSESLPHYMIPSYFVRLKEFPLNSNGKINRKALPMPELTHKNYEPPNTDLEKKLIEIWSEVLEIDLDKIGANSDFFHIGGHSLLATRLILRIHKEMNQEVTLSDIFNKPTIRELGMFLEQQVKSSFVKIPKAEKKDYYILSHAQKRLFMLHLLDKESISYNMAQITVLEGYLDKKRVEDVLIELIKRHEILRTSFMIIDGEPQQKINEEITFKLEYVEGNRDKEEELVHAFVRPFDLTSPHLIRAGIAKTSPERYLLMIDMHHIIADGMSHLILLEEFVALYSAQELDKMKIQYKDFSEWQDSEKKKENFKLAQEFWLKEFSGELPVLNLPQDSPRPVRQSFQGASIKFDLSPEQSEGLKRLGMALGLTPYMMLLGIINILISKLSGQEDIIIGTPVAGRTHSDMEPIVGLFVNTLALRNTPAAEKRVENFLKELKTRTVECFKNQDYPFEDLVDKVDIKRDMSRNPLFDVWFSLHNMDVKEVKIPGIKSKPFEYENQIAKFDLSFHGSEVEDRYCFTLEYCVALFSSKTVERYKNYFLRLINTFLNEGVDMTIGEIELISEEEKILLDNSFNNTRREYDRTGSIQKLFETCVSKYSEKTAVVWNGKEHSYAELNGAANCVATELQKRGVNKGSIVCLIVERSFEMIAGLIGILKAGGAYIPVDSEYPVERIDYIVEDSKADLILTNVEKYYNIYKEMSVDLRKSVRLDLNLENPPVLAESEDLAYVIYTSGSTGRPKGVMIENHSVVNFITGITEQISFDNNDKILSLTTVSFDIFALETLLPLVCGSKVILGNREEQVNGEKASVVLSKEQISIFQTTPSRLQILMEDKKFCTALGGLKVLLVGGEAFPVSLMKKLKKIFKGKIYNMYGPTETTIWSTMKDISGEEALDIGKPIANNQVYIMSKECRNLQPLGVVGELCIAGESLARGYLNRPALTKERFVMNPFKKGERLYRTGDLARWKTDGNIEFLGRMDNQVKVRGYRIELGEIETVMMGIVGVEEAVVISREVNESQELFAYFTGQEDMLIGDLKEGIAKKLPHYMIPSYFTQLKEIPLNPNGKIDRNALPMPKITRNHYEPPKTDMERKVAEIWKEVLQVDKISIFDNFFDIGGNSLKLIRVVNKLKEVAREDVSITTLFQYPTVQSLVSYLGHSEHNISLLSKDEIATQYSESSKSVIENDSEIAIIGMACRFPDANNVEEFWNKLKNGIECITYFNDEELLDIGVSPDLVNNPSYVKAQGVMPNPEYFDAEFFKYSPREAEIMDPQIRVFHEIVWEALEDSGYSSKQSHIPIGLFSSASPNLYWEALVALSGKTQILGELASEQLFNKDYMSTRISYKLNLTGPSVSLYTACSSSLVAVHVACESLLKNDCDIAIAGSSTISPLPDKTGYLFQDGMVKSSDGHCRTFDINADGFVQGTGAGAVVLKKLSKAIEDRDNIYAVIKATEINNDGSNKLGYTAPSVDGQKNVIQSALKKACIPSESIQYIEAHGTATPLGDTVEIEALKQVFNTNLRNFCGIGSVKSNIGHLDCTSGVAGLIKTVLAIKHRLIPPTLNVTVANPKLNLIDSPFYLVTEPTEWKNSDIPLRAGISSLGLGGTNAHVIIEEPPVLEDQESVRIYKLILLSARTEFELNKQIKQLSEHLDNHPQINMADLAYTLQTGRTHFAYRMAFAIEDRVKAIEYLNTGLAITNCTGNMDINIVFVFLSSGIKNIIKWMELYKTESIFKKEIDECLTALSPYIEPWFISAIDNQVTLRYEDISAVKENPFILFCIQYAFAKTLISWGIRPDNIKGDGMEEAIKIALSNTARFEEISSSIVSKLKYIEQNPGSTCCGLESEELSDTKSCIYIEFGKNDNDIETTDNGKVIQFVIDPSERLCISNQLFEKLGQLWMSGVAIDWEKLYSKEKRKRVSLPTYPFERQRYWINGNPFKMTPIKGSEALVKKQDISDWFYVPLWEQSLMSVISDSDSQENFGWMVFMDDTQFHTSLVNELEARVGTVIKVRKGIGFGKSGENEYHINFKEENSYALLLDELAVKGIMPGSIVSLWSVSDSIGYEELTQENIYTELDSGFFSITYLAKALANQSSAYKTRIIVVTSNMHNVDGSDRSNPAKAAVLGPCKVIPQELSFVRCRNIDISIPEEQYIQNKLIQKLICEMQGADIDTVVAYRNNIRYIQKYTPTVLPKNNTKFKEKGVYFITGGMGNIGFSIADYLANNYYAKVILIGRSAFPKRGEREKWLIDKGEHDPLASKVKRVIELEKQGAEIYTYSGDISDYSVIYSVVEDAERQTGKINGVIHAAGAMRDSLYKTLNEINREDCEKQFVSKIFGTMVLYRLFRDKELDFFTVTSSTSSALGGLGFAAYSAANIFMDSFISEFNRSSGKDWISVNWEGWKFSVERTQMSFNFSLRELFMEPEEGVEVFKYVTNNHGFERILVSSGNMDDRINTWIKLSAAGKDVGAEKTYQTKIDREGLKTSYVSPENKMEENIAEVFQDFFGYKEISIHDNFFDIGASSLDMIQITGNLRKALNMNIPILKLFSFPTIHSLAQNLAGNNEEDTTSSRNIDRTNELNRGKNSIQRRYNLRKK</sequence>
<dbReference type="SMART" id="SM00823">
    <property type="entry name" value="PKS_PP"/>
    <property type="match status" value="3"/>
</dbReference>
<dbReference type="InterPro" id="IPR001227">
    <property type="entry name" value="Ac_transferase_dom_sf"/>
</dbReference>
<evidence type="ECO:0000313" key="8">
    <source>
        <dbReference type="EMBL" id="BCJ96174.1"/>
    </source>
</evidence>
<dbReference type="Pfam" id="PF22621">
    <property type="entry name" value="CurL-like_PKS_C"/>
    <property type="match status" value="1"/>
</dbReference>
<dbReference type="Gene3D" id="2.30.38.10">
    <property type="entry name" value="Luciferase, Domain 3"/>
    <property type="match status" value="2"/>
</dbReference>
<keyword evidence="9" id="KW-1185">Reference proteome</keyword>
<dbReference type="Gene3D" id="3.30.300.30">
    <property type="match status" value="2"/>
</dbReference>
<dbReference type="Pfam" id="PF00668">
    <property type="entry name" value="Condensation"/>
    <property type="match status" value="2"/>
</dbReference>
<dbReference type="GO" id="GO:0031177">
    <property type="term" value="F:phosphopantetheine binding"/>
    <property type="evidence" value="ECO:0007669"/>
    <property type="project" value="InterPro"/>
</dbReference>
<dbReference type="Gene3D" id="3.40.50.720">
    <property type="entry name" value="NAD(P)-binding Rossmann-like Domain"/>
    <property type="match status" value="1"/>
</dbReference>
<dbReference type="Gene3D" id="3.40.366.10">
    <property type="entry name" value="Malonyl-Coenzyme A Acyl Carrier Protein, domain 2"/>
    <property type="match status" value="1"/>
</dbReference>
<dbReference type="SUPFAM" id="SSF51735">
    <property type="entry name" value="NAD(P)-binding Rossmann-fold domains"/>
    <property type="match status" value="2"/>
</dbReference>
<dbReference type="Gene3D" id="1.10.1200.10">
    <property type="entry name" value="ACP-like"/>
    <property type="match status" value="3"/>
</dbReference>
<dbReference type="InterPro" id="IPR014031">
    <property type="entry name" value="Ketoacyl_synth_C"/>
</dbReference>
<dbReference type="InterPro" id="IPR057326">
    <property type="entry name" value="KR_dom"/>
</dbReference>
<dbReference type="FunFam" id="3.40.50.980:FF:000001">
    <property type="entry name" value="Non-ribosomal peptide synthetase"/>
    <property type="match status" value="2"/>
</dbReference>
<dbReference type="InterPro" id="IPR045851">
    <property type="entry name" value="AMP-bd_C_sf"/>
</dbReference>
<dbReference type="InterPro" id="IPR016039">
    <property type="entry name" value="Thiolase-like"/>
</dbReference>
<dbReference type="InterPro" id="IPR020806">
    <property type="entry name" value="PKS_PP-bd"/>
</dbReference>
<dbReference type="InterPro" id="IPR013968">
    <property type="entry name" value="PKS_KR"/>
</dbReference>
<dbReference type="InterPro" id="IPR025110">
    <property type="entry name" value="AMP-bd_C"/>
</dbReference>
<dbReference type="InterPro" id="IPR014030">
    <property type="entry name" value="Ketoacyl_synth_N"/>
</dbReference>
<dbReference type="FunFam" id="1.10.1200.10:FF:000005">
    <property type="entry name" value="Nonribosomal peptide synthetase 1"/>
    <property type="match status" value="1"/>
</dbReference>
<evidence type="ECO:0000256" key="5">
    <source>
        <dbReference type="ARBA" id="ARBA00022679"/>
    </source>
</evidence>
<dbReference type="InterPro" id="IPR023213">
    <property type="entry name" value="CAT-like_dom_sf"/>
</dbReference>
<dbReference type="GO" id="GO:0043041">
    <property type="term" value="P:amino acid activation for nonribosomal peptide biosynthetic process"/>
    <property type="evidence" value="ECO:0007669"/>
    <property type="project" value="TreeGrafter"/>
</dbReference>
<dbReference type="Pfam" id="PF00550">
    <property type="entry name" value="PP-binding"/>
    <property type="match status" value="3"/>
</dbReference>
<dbReference type="Pfam" id="PF00501">
    <property type="entry name" value="AMP-binding"/>
    <property type="match status" value="2"/>
</dbReference>
<keyword evidence="6" id="KW-0045">Antibiotic biosynthesis</keyword>
<dbReference type="GO" id="GO:0044550">
    <property type="term" value="P:secondary metabolite biosynthetic process"/>
    <property type="evidence" value="ECO:0007669"/>
    <property type="project" value="UniProtKB-ARBA"/>
</dbReference>
<dbReference type="Pfam" id="PF00109">
    <property type="entry name" value="ketoacyl-synt"/>
    <property type="match status" value="1"/>
</dbReference>
<dbReference type="FunFam" id="2.30.38.10:FF:000001">
    <property type="entry name" value="Non-ribosomal peptide synthetase PvdI"/>
    <property type="match status" value="1"/>
</dbReference>
<dbReference type="Gene3D" id="3.40.50.980">
    <property type="match status" value="4"/>
</dbReference>
<dbReference type="SMART" id="SM00825">
    <property type="entry name" value="PKS_KS"/>
    <property type="match status" value="1"/>
</dbReference>
<name>A0A6S6QZT2_9FIRM</name>
<dbReference type="CDD" id="cd00833">
    <property type="entry name" value="PKS"/>
    <property type="match status" value="1"/>
</dbReference>
<dbReference type="Gene3D" id="3.30.70.3290">
    <property type="match status" value="1"/>
</dbReference>
<dbReference type="Gene3D" id="3.40.47.10">
    <property type="match status" value="1"/>
</dbReference>